<protein>
    <submittedName>
        <fullName evidence="1">Uncharacterized protein</fullName>
    </submittedName>
</protein>
<gene>
    <name evidence="1" type="ORF">FE840_001775</name>
</gene>
<evidence type="ECO:0000313" key="2">
    <source>
        <dbReference type="Proteomes" id="UP000308530"/>
    </source>
</evidence>
<sequence>MSALAALMVLVACHAEDTTCLEQPFLVASYVDADSCRAVLPSKIREARKVVDVVYGDCVPVDPELLAGRSIYRSIDPQALAQLEEPIRGDADLKAHAYRPNDGEK</sequence>
<dbReference type="Proteomes" id="UP000308530">
    <property type="component" value="Chromosome"/>
</dbReference>
<reference evidence="1 2" key="1">
    <citation type="submission" date="2020-06" db="EMBL/GenBank/DDBJ databases">
        <title>Genome sequence of Rhizobium sp strain ADMK78.</title>
        <authorList>
            <person name="Rahi P."/>
        </authorList>
    </citation>
    <scope>NUCLEOTIDE SEQUENCE [LARGE SCALE GENOMIC DNA]</scope>
    <source>
        <strain evidence="1 2">ADMK78</strain>
    </source>
</reference>
<name>A0ABX6QJU7_9HYPH</name>
<dbReference type="RefSeq" id="WP_138288463.1">
    <property type="nucleotide sequence ID" value="NZ_CP058350.1"/>
</dbReference>
<organism evidence="1 2">
    <name type="scientific">Peteryoungia desertarenae</name>
    <dbReference type="NCBI Taxonomy" id="1813451"/>
    <lineage>
        <taxon>Bacteria</taxon>
        <taxon>Pseudomonadati</taxon>
        <taxon>Pseudomonadota</taxon>
        <taxon>Alphaproteobacteria</taxon>
        <taxon>Hyphomicrobiales</taxon>
        <taxon>Rhizobiaceae</taxon>
        <taxon>Peteryoungia</taxon>
    </lineage>
</organism>
<dbReference type="EMBL" id="CP058350">
    <property type="protein sequence ID" value="QLF68380.1"/>
    <property type="molecule type" value="Genomic_DNA"/>
</dbReference>
<evidence type="ECO:0000313" key="1">
    <source>
        <dbReference type="EMBL" id="QLF68380.1"/>
    </source>
</evidence>
<keyword evidence="2" id="KW-1185">Reference proteome</keyword>
<accession>A0ABX6QJU7</accession>
<proteinExistence type="predicted"/>